<keyword evidence="3" id="KW-1185">Reference proteome</keyword>
<protein>
    <submittedName>
        <fullName evidence="2">Uncharacterized protein</fullName>
    </submittedName>
</protein>
<feature type="compositionally biased region" description="Basic and acidic residues" evidence="1">
    <location>
        <begin position="98"/>
        <end position="114"/>
    </location>
</feature>
<evidence type="ECO:0000256" key="1">
    <source>
        <dbReference type="SAM" id="MobiDB-lite"/>
    </source>
</evidence>
<gene>
    <name evidence="2" type="ORF">GDO81_007462</name>
</gene>
<dbReference type="AlphaFoldDB" id="A0AAV7C8A5"/>
<reference evidence="2" key="1">
    <citation type="thesis" date="2020" institute="ProQuest LLC" country="789 East Eisenhower Parkway, Ann Arbor, MI, USA">
        <title>Comparative Genomics and Chromosome Evolution.</title>
        <authorList>
            <person name="Mudd A.B."/>
        </authorList>
    </citation>
    <scope>NUCLEOTIDE SEQUENCE</scope>
    <source>
        <strain evidence="2">237g6f4</strain>
        <tissue evidence="2">Blood</tissue>
    </source>
</reference>
<evidence type="ECO:0000313" key="3">
    <source>
        <dbReference type="Proteomes" id="UP000824782"/>
    </source>
</evidence>
<accession>A0AAV7C8A5</accession>
<sequence length="135" mass="15034">MDGTPMSEEYRGIYVSSDWKDPRGRDINFDINIDGSFKWPFCEAVDEGCWTFTQWVYLAKNKPVRNLVLQAGDGDQWYQFKGRGKICVTVSSWSGKGVPEDKGPFSSSADKEDSANSGDGHGTSKYGSFHTVEVS</sequence>
<dbReference type="Proteomes" id="UP000824782">
    <property type="component" value="Unassembled WGS sequence"/>
</dbReference>
<name>A0AAV7C8A5_ENGPU</name>
<dbReference type="EMBL" id="WNYA01000003">
    <property type="protein sequence ID" value="KAG8580889.1"/>
    <property type="molecule type" value="Genomic_DNA"/>
</dbReference>
<proteinExistence type="predicted"/>
<comment type="caution">
    <text evidence="2">The sequence shown here is derived from an EMBL/GenBank/DDBJ whole genome shotgun (WGS) entry which is preliminary data.</text>
</comment>
<feature type="region of interest" description="Disordered" evidence="1">
    <location>
        <begin position="93"/>
        <end position="135"/>
    </location>
</feature>
<organism evidence="2 3">
    <name type="scientific">Engystomops pustulosus</name>
    <name type="common">Tungara frog</name>
    <name type="synonym">Physalaemus pustulosus</name>
    <dbReference type="NCBI Taxonomy" id="76066"/>
    <lineage>
        <taxon>Eukaryota</taxon>
        <taxon>Metazoa</taxon>
        <taxon>Chordata</taxon>
        <taxon>Craniata</taxon>
        <taxon>Vertebrata</taxon>
        <taxon>Euteleostomi</taxon>
        <taxon>Amphibia</taxon>
        <taxon>Batrachia</taxon>
        <taxon>Anura</taxon>
        <taxon>Neobatrachia</taxon>
        <taxon>Hyloidea</taxon>
        <taxon>Leptodactylidae</taxon>
        <taxon>Leiuperinae</taxon>
        <taxon>Engystomops</taxon>
    </lineage>
</organism>
<evidence type="ECO:0000313" key="2">
    <source>
        <dbReference type="EMBL" id="KAG8580889.1"/>
    </source>
</evidence>